<keyword evidence="1" id="KW-0560">Oxidoreductase</keyword>
<dbReference type="PRINTS" id="PR00081">
    <property type="entry name" value="GDHRDH"/>
</dbReference>
<sequence length="284" mass="31266">MTKKALLTGSTGGLGREIAKILARDGWDLILLNRGREQAGEQLESLRAEFPKRMFENFFTNLMDLKDIQKVAREIGEAHHQITALYNIAGLLTDKRIESPQGIEGHFVLNAVAPYMLIQALRPKLKNAAGTETAAFVVNFSSSAVNNVKTLDATKLVNPDTIGGLMDAYAKTKAVLNLMSCFLKDELVADGIYIYSVDPGATKTQMTSKNRGMPWLVRLLVPLLFGDAEKQAGKLVAGVHRALEEKETGLFISSGKVKNHPSFVHDRGVQEEVRKVLDSLIEDF</sequence>
<dbReference type="OrthoDB" id="9809821at2"/>
<gene>
    <name evidence="2" type="ORF">SAMN06296036_14615</name>
</gene>
<dbReference type="PANTHER" id="PTHR43157">
    <property type="entry name" value="PHOSPHATIDYLINOSITOL-GLYCAN BIOSYNTHESIS CLASS F PROTEIN-RELATED"/>
    <property type="match status" value="1"/>
</dbReference>
<dbReference type="STRING" id="1513793.SAMN06296036_14615"/>
<dbReference type="Proteomes" id="UP000192907">
    <property type="component" value="Unassembled WGS sequence"/>
</dbReference>
<dbReference type="InterPro" id="IPR036291">
    <property type="entry name" value="NAD(P)-bd_dom_sf"/>
</dbReference>
<evidence type="ECO:0000313" key="2">
    <source>
        <dbReference type="EMBL" id="SMF83389.1"/>
    </source>
</evidence>
<dbReference type="AlphaFoldDB" id="A0A1Y6CR03"/>
<dbReference type="GO" id="GO:0016491">
    <property type="term" value="F:oxidoreductase activity"/>
    <property type="evidence" value="ECO:0007669"/>
    <property type="project" value="UniProtKB-KW"/>
</dbReference>
<dbReference type="RefSeq" id="WP_132326314.1">
    <property type="nucleotide sequence ID" value="NZ_FWZT01000046.1"/>
</dbReference>
<protein>
    <submittedName>
        <fullName evidence="2">Short-chain dehydrogenase</fullName>
    </submittedName>
</protein>
<keyword evidence="3" id="KW-1185">Reference proteome</keyword>
<organism evidence="2 3">
    <name type="scientific">Pseudobacteriovorax antillogorgiicola</name>
    <dbReference type="NCBI Taxonomy" id="1513793"/>
    <lineage>
        <taxon>Bacteria</taxon>
        <taxon>Pseudomonadati</taxon>
        <taxon>Bdellovibrionota</taxon>
        <taxon>Oligoflexia</taxon>
        <taxon>Oligoflexales</taxon>
        <taxon>Pseudobacteriovoracaceae</taxon>
        <taxon>Pseudobacteriovorax</taxon>
    </lineage>
</organism>
<dbReference type="PANTHER" id="PTHR43157:SF31">
    <property type="entry name" value="PHOSPHATIDYLINOSITOL-GLYCAN BIOSYNTHESIS CLASS F PROTEIN"/>
    <property type="match status" value="1"/>
</dbReference>
<dbReference type="Pfam" id="PF00106">
    <property type="entry name" value="adh_short"/>
    <property type="match status" value="1"/>
</dbReference>
<reference evidence="3" key="1">
    <citation type="submission" date="2017-04" db="EMBL/GenBank/DDBJ databases">
        <authorList>
            <person name="Varghese N."/>
            <person name="Submissions S."/>
        </authorList>
    </citation>
    <scope>NUCLEOTIDE SEQUENCE [LARGE SCALE GENOMIC DNA]</scope>
    <source>
        <strain evidence="3">RKEM611</strain>
    </source>
</reference>
<accession>A0A1Y6CR03</accession>
<evidence type="ECO:0000313" key="3">
    <source>
        <dbReference type="Proteomes" id="UP000192907"/>
    </source>
</evidence>
<name>A0A1Y6CR03_9BACT</name>
<evidence type="ECO:0000256" key="1">
    <source>
        <dbReference type="ARBA" id="ARBA00023002"/>
    </source>
</evidence>
<dbReference type="SUPFAM" id="SSF51735">
    <property type="entry name" value="NAD(P)-binding Rossmann-fold domains"/>
    <property type="match status" value="1"/>
</dbReference>
<dbReference type="Gene3D" id="3.40.50.720">
    <property type="entry name" value="NAD(P)-binding Rossmann-like Domain"/>
    <property type="match status" value="1"/>
</dbReference>
<dbReference type="EMBL" id="FWZT01000046">
    <property type="protein sequence ID" value="SMF83389.1"/>
    <property type="molecule type" value="Genomic_DNA"/>
</dbReference>
<dbReference type="InterPro" id="IPR002347">
    <property type="entry name" value="SDR_fam"/>
</dbReference>
<proteinExistence type="predicted"/>